<gene>
    <name evidence="7" type="ORF">DFE_1842</name>
</gene>
<proteinExistence type="inferred from homology"/>
<evidence type="ECO:0000256" key="4">
    <source>
        <dbReference type="RuleBase" id="RU003744"/>
    </source>
</evidence>
<feature type="domain" description="Solute-binding protein family 3/N-terminal" evidence="6">
    <location>
        <begin position="27"/>
        <end position="251"/>
    </location>
</feature>
<feature type="chain" id="PRO_5016244638" evidence="5">
    <location>
        <begin position="20"/>
        <end position="252"/>
    </location>
</feature>
<dbReference type="PANTHER" id="PTHR35936">
    <property type="entry name" value="MEMBRANE-BOUND LYTIC MUREIN TRANSGLYCOSYLASE F"/>
    <property type="match status" value="1"/>
</dbReference>
<feature type="signal peptide" evidence="5">
    <location>
        <begin position="1"/>
        <end position="19"/>
    </location>
</feature>
<dbReference type="Pfam" id="PF00497">
    <property type="entry name" value="SBP_bac_3"/>
    <property type="match status" value="1"/>
</dbReference>
<accession>A0A2Z6AZC4</accession>
<name>A0A2Z6AZC4_9BACT</name>
<reference evidence="7 8" key="1">
    <citation type="journal article" date="2018" name="Sci. Adv.">
        <title>Multi-heme cytochromes provide a pathway for survival in energy-limited environments.</title>
        <authorList>
            <person name="Deng X."/>
            <person name="Dohmae N."/>
            <person name="Nealson K.H."/>
            <person name="Hashimoto K."/>
            <person name="Okamoto A."/>
        </authorList>
    </citation>
    <scope>NUCLEOTIDE SEQUENCE [LARGE SCALE GENOMIC DNA]</scope>
    <source>
        <strain evidence="7 8">IS5</strain>
    </source>
</reference>
<evidence type="ECO:0000259" key="6">
    <source>
        <dbReference type="SMART" id="SM00062"/>
    </source>
</evidence>
<sequence length="252" mass="28437">MRIFCAMIIAIILALPLKAAVAQDQDVLIVALSSLPPWKMMLESRPAGIDVDILNEAAARMRVGLEFRPADFGTCLKWMKNGQADIMTGLLMTPAREQYLTYVTPPYATQTASAFYALKHRAKGITSYEHLRALRVGVKRGEKHFPQFDIDSALRKSQVASMDDGFKRLTGNRIQTFIANETQADWWLAAHPKTDALVNKAPLKYQGYQPMHFAFSKKSRHADRADQLSKMLVRLIQDGTIDAVLRRYSPRQ</sequence>
<dbReference type="Gene3D" id="3.40.190.10">
    <property type="entry name" value="Periplasmic binding protein-like II"/>
    <property type="match status" value="2"/>
</dbReference>
<evidence type="ECO:0000313" key="8">
    <source>
        <dbReference type="Proteomes" id="UP000269883"/>
    </source>
</evidence>
<dbReference type="InterPro" id="IPR001638">
    <property type="entry name" value="Solute-binding_3/MltF_N"/>
</dbReference>
<keyword evidence="8" id="KW-1185">Reference proteome</keyword>
<protein>
    <submittedName>
        <fullName evidence="7">Putative glutamine ABC transporter/glutamine-binding protein</fullName>
    </submittedName>
</protein>
<evidence type="ECO:0000313" key="7">
    <source>
        <dbReference type="EMBL" id="BBD08568.1"/>
    </source>
</evidence>
<dbReference type="Proteomes" id="UP000269883">
    <property type="component" value="Chromosome"/>
</dbReference>
<evidence type="ECO:0000256" key="1">
    <source>
        <dbReference type="ARBA" id="ARBA00004196"/>
    </source>
</evidence>
<dbReference type="OrthoDB" id="5453329at2"/>
<dbReference type="KEGG" id="dfl:DFE_1842"/>
<comment type="subcellular location">
    <subcellularLocation>
        <location evidence="1">Cell envelope</location>
    </subcellularLocation>
</comment>
<evidence type="ECO:0000256" key="3">
    <source>
        <dbReference type="ARBA" id="ARBA00022729"/>
    </source>
</evidence>
<dbReference type="AlphaFoldDB" id="A0A2Z6AZC4"/>
<dbReference type="RefSeq" id="WP_126378765.1">
    <property type="nucleotide sequence ID" value="NZ_AP017378.1"/>
</dbReference>
<keyword evidence="3 5" id="KW-0732">Signal</keyword>
<dbReference type="SMART" id="SM00062">
    <property type="entry name" value="PBPb"/>
    <property type="match status" value="1"/>
</dbReference>
<dbReference type="PANTHER" id="PTHR35936:SF19">
    <property type="entry name" value="AMINO-ACID-BINDING PROTEIN YXEM-RELATED"/>
    <property type="match status" value="1"/>
</dbReference>
<dbReference type="InterPro" id="IPR018313">
    <property type="entry name" value="SBP_3_CS"/>
</dbReference>
<evidence type="ECO:0000256" key="5">
    <source>
        <dbReference type="SAM" id="SignalP"/>
    </source>
</evidence>
<dbReference type="PROSITE" id="PS01039">
    <property type="entry name" value="SBP_BACTERIAL_3"/>
    <property type="match status" value="1"/>
</dbReference>
<comment type="similarity">
    <text evidence="2 4">Belongs to the bacterial solute-binding protein 3 family.</text>
</comment>
<dbReference type="EMBL" id="AP017378">
    <property type="protein sequence ID" value="BBD08568.1"/>
    <property type="molecule type" value="Genomic_DNA"/>
</dbReference>
<dbReference type="GO" id="GO:0030313">
    <property type="term" value="C:cell envelope"/>
    <property type="evidence" value="ECO:0007669"/>
    <property type="project" value="UniProtKB-SubCell"/>
</dbReference>
<organism evidence="7 8">
    <name type="scientific">Desulfovibrio ferrophilus</name>
    <dbReference type="NCBI Taxonomy" id="241368"/>
    <lineage>
        <taxon>Bacteria</taxon>
        <taxon>Pseudomonadati</taxon>
        <taxon>Thermodesulfobacteriota</taxon>
        <taxon>Desulfovibrionia</taxon>
        <taxon>Desulfovibrionales</taxon>
        <taxon>Desulfovibrionaceae</taxon>
        <taxon>Desulfovibrio</taxon>
    </lineage>
</organism>
<evidence type="ECO:0000256" key="2">
    <source>
        <dbReference type="ARBA" id="ARBA00010333"/>
    </source>
</evidence>
<dbReference type="SUPFAM" id="SSF53850">
    <property type="entry name" value="Periplasmic binding protein-like II"/>
    <property type="match status" value="1"/>
</dbReference>